<evidence type="ECO:0000256" key="3">
    <source>
        <dbReference type="ARBA" id="ARBA00023052"/>
    </source>
</evidence>
<organism evidence="5 6">
    <name type="scientific">Candidatus Aquicultor secundus</name>
    <dbReference type="NCBI Taxonomy" id="1973895"/>
    <lineage>
        <taxon>Bacteria</taxon>
        <taxon>Bacillati</taxon>
        <taxon>Actinomycetota</taxon>
        <taxon>Candidatus Aquicultoria</taxon>
        <taxon>Candidatus Aquicultorales</taxon>
        <taxon>Candidatus Aquicultoraceae</taxon>
        <taxon>Candidatus Aquicultor</taxon>
    </lineage>
</organism>
<dbReference type="Proteomes" id="UP000230956">
    <property type="component" value="Unassembled WGS sequence"/>
</dbReference>
<dbReference type="InterPro" id="IPR005474">
    <property type="entry name" value="Transketolase_N"/>
</dbReference>
<protein>
    <submittedName>
        <fullName evidence="5">Transketolase</fullName>
    </submittedName>
</protein>
<sequence>MTISDLEILELELLANTIRQDIIRMLIEAESGHAGGPLGMADVFTALYFNVLKHDPRNPFWDERDRLILSNGHICAVRYAAMARSGYFPVNELLTFRKLGSRLQGHPHNLSLPGVENTGGPLGQGLSQAIGRSLAGRMDGKKYHVYCVLSDGEHDEGQTWEALLFAGNHALRNLTVLLDRNNIQIDGHTEDIFPLEPLKDKYRALNWYVIEVDGHNIRQIIAACKEAKAIYEKPTAIICHTIPGKGVSYMENNYEWHGKAPTKEQGDVALRQLKAEQNRIKEEIANY</sequence>
<dbReference type="CDD" id="cd02012">
    <property type="entry name" value="TPP_TK"/>
    <property type="match status" value="1"/>
</dbReference>
<evidence type="ECO:0000313" key="5">
    <source>
        <dbReference type="EMBL" id="PIZ36027.1"/>
    </source>
</evidence>
<dbReference type="Gene3D" id="3.40.50.970">
    <property type="match status" value="1"/>
</dbReference>
<evidence type="ECO:0000256" key="2">
    <source>
        <dbReference type="ARBA" id="ARBA00007131"/>
    </source>
</evidence>
<comment type="caution">
    <text evidence="5">The sequence shown here is derived from an EMBL/GenBank/DDBJ whole genome shotgun (WGS) entry which is preliminary data.</text>
</comment>
<feature type="domain" description="Transketolase N-terminal" evidence="4">
    <location>
        <begin position="14"/>
        <end position="266"/>
    </location>
</feature>
<reference evidence="6" key="1">
    <citation type="submission" date="2017-09" db="EMBL/GenBank/DDBJ databases">
        <title>Depth-based differentiation of microbial function through sediment-hosted aquifers and enrichment of novel symbionts in the deep terrestrial subsurface.</title>
        <authorList>
            <person name="Probst A.J."/>
            <person name="Ladd B."/>
            <person name="Jarett J.K."/>
            <person name="Geller-Mcgrath D.E."/>
            <person name="Sieber C.M.K."/>
            <person name="Emerson J.B."/>
            <person name="Anantharaman K."/>
            <person name="Thomas B.C."/>
            <person name="Malmstrom R."/>
            <person name="Stieglmeier M."/>
            <person name="Klingl A."/>
            <person name="Woyke T."/>
            <person name="Ryan C.M."/>
            <person name="Banfield J.F."/>
        </authorList>
    </citation>
    <scope>NUCLEOTIDE SEQUENCE [LARGE SCALE GENOMIC DNA]</scope>
</reference>
<dbReference type="PANTHER" id="PTHR47514:SF1">
    <property type="entry name" value="TRANSKETOLASE N-TERMINAL SECTION-RELATED"/>
    <property type="match status" value="1"/>
</dbReference>
<dbReference type="AlphaFoldDB" id="A0A2M7T619"/>
<evidence type="ECO:0000259" key="4">
    <source>
        <dbReference type="Pfam" id="PF00456"/>
    </source>
</evidence>
<dbReference type="EMBL" id="PFNG01000217">
    <property type="protein sequence ID" value="PIZ36027.1"/>
    <property type="molecule type" value="Genomic_DNA"/>
</dbReference>
<comment type="similarity">
    <text evidence="2">Belongs to the transketolase family.</text>
</comment>
<dbReference type="Pfam" id="PF00456">
    <property type="entry name" value="Transketolase_N"/>
    <property type="match status" value="1"/>
</dbReference>
<dbReference type="SUPFAM" id="SSF52518">
    <property type="entry name" value="Thiamin diphosphate-binding fold (THDP-binding)"/>
    <property type="match status" value="1"/>
</dbReference>
<gene>
    <name evidence="5" type="ORF">COY37_09370</name>
</gene>
<comment type="cofactor">
    <cofactor evidence="1">
        <name>thiamine diphosphate</name>
        <dbReference type="ChEBI" id="CHEBI:58937"/>
    </cofactor>
</comment>
<evidence type="ECO:0000256" key="1">
    <source>
        <dbReference type="ARBA" id="ARBA00001964"/>
    </source>
</evidence>
<evidence type="ECO:0000313" key="6">
    <source>
        <dbReference type="Proteomes" id="UP000230956"/>
    </source>
</evidence>
<accession>A0A2M7T619</accession>
<dbReference type="PANTHER" id="PTHR47514">
    <property type="entry name" value="TRANSKETOLASE N-TERMINAL SECTION-RELATED"/>
    <property type="match status" value="1"/>
</dbReference>
<dbReference type="GO" id="GO:0000287">
    <property type="term" value="F:magnesium ion binding"/>
    <property type="evidence" value="ECO:0007669"/>
    <property type="project" value="UniProtKB-ARBA"/>
</dbReference>
<keyword evidence="3" id="KW-0786">Thiamine pyrophosphate</keyword>
<name>A0A2M7T619_9ACTN</name>
<dbReference type="InterPro" id="IPR029061">
    <property type="entry name" value="THDP-binding"/>
</dbReference>
<proteinExistence type="inferred from homology"/>